<dbReference type="PANTHER" id="PTHR45674">
    <property type="entry name" value="DNA LIGASE 1/3 FAMILY MEMBER"/>
    <property type="match status" value="1"/>
</dbReference>
<dbReference type="OrthoDB" id="9770771at2"/>
<dbReference type="GO" id="GO:0003910">
    <property type="term" value="F:DNA ligase (ATP) activity"/>
    <property type="evidence" value="ECO:0007669"/>
    <property type="project" value="UniProtKB-EC"/>
</dbReference>
<dbReference type="InterPro" id="IPR050191">
    <property type="entry name" value="ATP-dep_DNA_ligase"/>
</dbReference>
<keyword evidence="3 7" id="KW-0436">Ligase</keyword>
<dbReference type="NCBIfam" id="NF006078">
    <property type="entry name" value="PRK08224.1"/>
    <property type="match status" value="1"/>
</dbReference>
<dbReference type="Gene3D" id="3.30.470.30">
    <property type="entry name" value="DNA ligase/mRNA capping enzyme"/>
    <property type="match status" value="1"/>
</dbReference>
<name>A0A5B8U005_9ACTN</name>
<reference evidence="7 8" key="1">
    <citation type="journal article" date="2018" name="J. Microbiol.">
        <title>Baekduia soli gen. nov., sp. nov., a novel bacterium isolated from the soil of Baekdu Mountain and proposal of a novel family name, Baekduiaceae fam. nov.</title>
        <authorList>
            <person name="An D.S."/>
            <person name="Siddiqi M.Z."/>
            <person name="Kim K.H."/>
            <person name="Yu H.S."/>
            <person name="Im W.T."/>
        </authorList>
    </citation>
    <scope>NUCLEOTIDE SEQUENCE [LARGE SCALE GENOMIC DNA]</scope>
    <source>
        <strain evidence="7 8">BR7-21</strain>
    </source>
</reference>
<dbReference type="GO" id="GO:0006310">
    <property type="term" value="P:DNA recombination"/>
    <property type="evidence" value="ECO:0007669"/>
    <property type="project" value="InterPro"/>
</dbReference>
<gene>
    <name evidence="7" type="ORF">FSW04_01150</name>
</gene>
<comment type="similarity">
    <text evidence="1">Belongs to the ATP-dependent DNA ligase family.</text>
</comment>
<dbReference type="CDD" id="cd07905">
    <property type="entry name" value="Adenylation_DNA_ligase_LigC"/>
    <property type="match status" value="1"/>
</dbReference>
<dbReference type="SUPFAM" id="SSF50249">
    <property type="entry name" value="Nucleic acid-binding proteins"/>
    <property type="match status" value="1"/>
</dbReference>
<dbReference type="GO" id="GO:0005524">
    <property type="term" value="F:ATP binding"/>
    <property type="evidence" value="ECO:0007669"/>
    <property type="project" value="InterPro"/>
</dbReference>
<dbReference type="GO" id="GO:0006281">
    <property type="term" value="P:DNA repair"/>
    <property type="evidence" value="ECO:0007669"/>
    <property type="project" value="InterPro"/>
</dbReference>
<organism evidence="7 8">
    <name type="scientific">Baekduia soli</name>
    <dbReference type="NCBI Taxonomy" id="496014"/>
    <lineage>
        <taxon>Bacteria</taxon>
        <taxon>Bacillati</taxon>
        <taxon>Actinomycetota</taxon>
        <taxon>Thermoleophilia</taxon>
        <taxon>Solirubrobacterales</taxon>
        <taxon>Baekduiaceae</taxon>
        <taxon>Baekduia</taxon>
    </lineage>
</organism>
<evidence type="ECO:0000256" key="1">
    <source>
        <dbReference type="ARBA" id="ARBA00007572"/>
    </source>
</evidence>
<dbReference type="SUPFAM" id="SSF56091">
    <property type="entry name" value="DNA ligase/mRNA capping enzyme, catalytic domain"/>
    <property type="match status" value="1"/>
</dbReference>
<dbReference type="EMBL" id="CP042430">
    <property type="protein sequence ID" value="QEC46319.1"/>
    <property type="molecule type" value="Genomic_DNA"/>
</dbReference>
<dbReference type="InterPro" id="IPR044119">
    <property type="entry name" value="Adenylation_LigC-like"/>
</dbReference>
<dbReference type="KEGG" id="bsol:FSW04_01150"/>
<comment type="catalytic activity">
    <reaction evidence="4">
        <text>ATP + (deoxyribonucleotide)n-3'-hydroxyl + 5'-phospho-(deoxyribonucleotide)m = (deoxyribonucleotide)n+m + AMP + diphosphate.</text>
        <dbReference type="EC" id="6.5.1.1"/>
    </reaction>
</comment>
<dbReference type="AlphaFoldDB" id="A0A5B8U005"/>
<keyword evidence="8" id="KW-1185">Reference proteome</keyword>
<feature type="domain" description="DNA ligase ATP-dependent C-terminal" evidence="6">
    <location>
        <begin position="203"/>
        <end position="298"/>
    </location>
</feature>
<accession>A0A5B8U005</accession>
<dbReference type="Pfam" id="PF04679">
    <property type="entry name" value="DNA_ligase_A_C"/>
    <property type="match status" value="1"/>
</dbReference>
<protein>
    <recommendedName>
        <fullName evidence="2">DNA ligase (ATP)</fullName>
        <ecNumber evidence="2">6.5.1.1</ecNumber>
    </recommendedName>
</protein>
<dbReference type="InterPro" id="IPR012340">
    <property type="entry name" value="NA-bd_OB-fold"/>
</dbReference>
<dbReference type="InterPro" id="IPR016059">
    <property type="entry name" value="DNA_ligase_ATP-dep_CS"/>
</dbReference>
<dbReference type="Gene3D" id="3.30.1490.70">
    <property type="match status" value="1"/>
</dbReference>
<evidence type="ECO:0000259" key="6">
    <source>
        <dbReference type="Pfam" id="PF04679"/>
    </source>
</evidence>
<evidence type="ECO:0000256" key="3">
    <source>
        <dbReference type="ARBA" id="ARBA00022598"/>
    </source>
</evidence>
<dbReference type="Gene3D" id="2.40.50.140">
    <property type="entry name" value="Nucleic acid-binding proteins"/>
    <property type="match status" value="1"/>
</dbReference>
<evidence type="ECO:0000256" key="2">
    <source>
        <dbReference type="ARBA" id="ARBA00012727"/>
    </source>
</evidence>
<dbReference type="RefSeq" id="WP_146915390.1">
    <property type="nucleotide sequence ID" value="NZ_CP042430.1"/>
</dbReference>
<dbReference type="CDD" id="cd07970">
    <property type="entry name" value="OBF_DNA_ligase_LigC"/>
    <property type="match status" value="1"/>
</dbReference>
<proteinExistence type="inferred from homology"/>
<dbReference type="InterPro" id="IPR012309">
    <property type="entry name" value="DNA_ligase_ATP-dep_C"/>
</dbReference>
<sequence>MTLPLTPPLLPQLARSRTSLPEGDDWAYEPKFDGFRAIAFVDGGDVVLQSRNGKPLGRYFPEVLASFPAGRYVLDGEVVAASFDTLGQRIHPARSRVERLAVETPARFIAFDLLAEGDTVLLDRSYDERRAALEALALEGVELTPVVRAAADAQGWLQDEEGVIAKETAAPYRPGERVGMVKIKRVRTIDAVVLGWRPGKAERTVGALILGLHGPDGRLREVGHSSGFTAKQKRELVDELAPYETGEHGSGGPSRWSAGRDLEWVALRPELVVEVTFDHVSDGRIRHGAKVQRWRTDKAPADCTTDQLES</sequence>
<dbReference type="InterPro" id="IPR044117">
    <property type="entry name" value="OBF_LigC-like"/>
</dbReference>
<dbReference type="InterPro" id="IPR012310">
    <property type="entry name" value="DNA_ligase_ATP-dep_cent"/>
</dbReference>
<dbReference type="PANTHER" id="PTHR45674:SF4">
    <property type="entry name" value="DNA LIGASE 1"/>
    <property type="match status" value="1"/>
</dbReference>
<evidence type="ECO:0000256" key="4">
    <source>
        <dbReference type="ARBA" id="ARBA00034003"/>
    </source>
</evidence>
<dbReference type="Proteomes" id="UP000321805">
    <property type="component" value="Chromosome"/>
</dbReference>
<dbReference type="EC" id="6.5.1.1" evidence="2"/>
<feature type="domain" description="ATP-dependent DNA ligase family profile" evidence="5">
    <location>
        <begin position="22"/>
        <end position="184"/>
    </location>
</feature>
<dbReference type="PROSITE" id="PS00697">
    <property type="entry name" value="DNA_LIGASE_A1"/>
    <property type="match status" value="1"/>
</dbReference>
<evidence type="ECO:0000313" key="8">
    <source>
        <dbReference type="Proteomes" id="UP000321805"/>
    </source>
</evidence>
<evidence type="ECO:0000313" key="7">
    <source>
        <dbReference type="EMBL" id="QEC46319.1"/>
    </source>
</evidence>
<dbReference type="Pfam" id="PF01068">
    <property type="entry name" value="DNA_ligase_A_M"/>
    <property type="match status" value="1"/>
</dbReference>
<evidence type="ECO:0000259" key="5">
    <source>
        <dbReference type="Pfam" id="PF01068"/>
    </source>
</evidence>